<feature type="transmembrane region" description="Helical" evidence="1">
    <location>
        <begin position="127"/>
        <end position="152"/>
    </location>
</feature>
<feature type="transmembrane region" description="Helical" evidence="1">
    <location>
        <begin position="75"/>
        <end position="93"/>
    </location>
</feature>
<accession>A0A9N8GZU5</accession>
<dbReference type="RefSeq" id="WP_144140886.1">
    <property type="nucleotide sequence ID" value="NZ_ABDWLN020000022.1"/>
</dbReference>
<feature type="transmembrane region" description="Helical" evidence="1">
    <location>
        <begin position="334"/>
        <end position="357"/>
    </location>
</feature>
<feature type="transmembrane region" description="Helical" evidence="1">
    <location>
        <begin position="252"/>
        <end position="272"/>
    </location>
</feature>
<dbReference type="EMBL" id="CAHPSF010000006">
    <property type="protein sequence ID" value="CAB5699172.1"/>
    <property type="molecule type" value="Genomic_DNA"/>
</dbReference>
<protein>
    <submittedName>
        <fullName evidence="2">Uncharacterized protein</fullName>
    </submittedName>
</protein>
<sequence length="540" mass="61883">MTNYLKRINLGYISVLIVFSLIFLVEYYTPMHSDDYVYYIKGNSLSAHVSHYLSWSGRFVSDYFSTLVLTSDSNILKNSMIAFVLTMMIFLITKISSNSDTSKKTFFLQFIVLFSIYWVTNPALGQIVFWVVGAANYLVTNLFIVIYLYFLFRYLDDKKCLIPLIISSFFAGCSNENTSWIIVAISVITSCYVFFKHKNRLIIFSSVLVILGFVTLISSPGNFHRAALFTDFYSLSTIEKITYFLSDKLSHSFTKTWGVLVASLLLLLTYVGEKKSKSFYLSLLFIVLGFLSIFSMVASPTFPTRSLSGAHLFYVISCSFSIGYAFSMKNKRGIAITYFIGILTLCGFIFSYIQMVYSYNTITTQEKIRIYAINEEIIGDSKTDKIPEYYYPRSFRGGDEMDLYHNPNAMAEYFNISHPIETYKIDYNYAVILDGIKLPLPNVTNTNISNLFLGKDRFLKGTTIALQLVDNKKLMSNESYRIIVMDDKNRIHTEENNKIDSIYGMNLVGFTIPVSPKNIKSINFIVDMDNKKTIEQQVIF</sequence>
<dbReference type="Pfam" id="PF19528">
    <property type="entry name" value="DUF6056"/>
    <property type="match status" value="1"/>
</dbReference>
<evidence type="ECO:0000313" key="2">
    <source>
        <dbReference type="EMBL" id="CAB5699172.1"/>
    </source>
</evidence>
<dbReference type="InterPro" id="IPR045691">
    <property type="entry name" value="DUF6056"/>
</dbReference>
<gene>
    <name evidence="2" type="ORF">GHA_02496</name>
</gene>
<comment type="caution">
    <text evidence="2">The sequence shown here is derived from an EMBL/GenBank/DDBJ whole genome shotgun (WGS) entry which is preliminary data.</text>
</comment>
<keyword evidence="1" id="KW-0812">Transmembrane</keyword>
<evidence type="ECO:0000313" key="3">
    <source>
        <dbReference type="Proteomes" id="UP000834611"/>
    </source>
</evidence>
<reference evidence="2" key="1">
    <citation type="submission" date="2020-05" db="EMBL/GenBank/DDBJ databases">
        <authorList>
            <person name="Delgado-Blas J."/>
        </authorList>
    </citation>
    <scope>NUCLEOTIDE SEQUENCE</scope>
    <source>
        <strain evidence="2">BB1453</strain>
    </source>
</reference>
<evidence type="ECO:0000256" key="1">
    <source>
        <dbReference type="SAM" id="Phobius"/>
    </source>
</evidence>
<keyword evidence="1" id="KW-0472">Membrane</keyword>
<proteinExistence type="predicted"/>
<feature type="transmembrane region" description="Helical" evidence="1">
    <location>
        <begin position="12"/>
        <end position="29"/>
    </location>
</feature>
<feature type="transmembrane region" description="Helical" evidence="1">
    <location>
        <begin position="279"/>
        <end position="298"/>
    </location>
</feature>
<feature type="transmembrane region" description="Helical" evidence="1">
    <location>
        <begin position="201"/>
        <end position="219"/>
    </location>
</feature>
<feature type="transmembrane region" description="Helical" evidence="1">
    <location>
        <begin position="105"/>
        <end position="121"/>
    </location>
</feature>
<feature type="transmembrane region" description="Helical" evidence="1">
    <location>
        <begin position="310"/>
        <end position="327"/>
    </location>
</feature>
<dbReference type="AlphaFoldDB" id="A0A9N8GZU5"/>
<name>A0A9N8GZU5_PRORE</name>
<keyword evidence="1" id="KW-1133">Transmembrane helix</keyword>
<organism evidence="2 3">
    <name type="scientific">Providencia rettgeri</name>
    <dbReference type="NCBI Taxonomy" id="587"/>
    <lineage>
        <taxon>Bacteria</taxon>
        <taxon>Pseudomonadati</taxon>
        <taxon>Pseudomonadota</taxon>
        <taxon>Gammaproteobacteria</taxon>
        <taxon>Enterobacterales</taxon>
        <taxon>Morganellaceae</taxon>
        <taxon>Providencia</taxon>
    </lineage>
</organism>
<dbReference type="Proteomes" id="UP000834611">
    <property type="component" value="Unassembled WGS sequence"/>
</dbReference>